<dbReference type="SUPFAM" id="SSF46785">
    <property type="entry name" value="Winged helix' DNA-binding domain"/>
    <property type="match status" value="1"/>
</dbReference>
<dbReference type="Proteomes" id="UP000536624">
    <property type="component" value="Unassembled WGS sequence"/>
</dbReference>
<reference evidence="5 6" key="1">
    <citation type="submission" date="2020-02" db="EMBL/GenBank/DDBJ databases">
        <title>Streptomyces malaysiensis DSM14702 (JHCC583434, PFL_A843) Genome sequencing and assembly.</title>
        <authorList>
            <person name="Samborskyy M."/>
        </authorList>
    </citation>
    <scope>NUCLEOTIDE SEQUENCE [LARGE SCALE GENOMIC DNA]</scope>
    <source>
        <strain evidence="5 6">DSM 14702</strain>
    </source>
</reference>
<dbReference type="GO" id="GO:0003700">
    <property type="term" value="F:DNA-binding transcription factor activity"/>
    <property type="evidence" value="ECO:0007669"/>
    <property type="project" value="InterPro"/>
</dbReference>
<organism evidence="5 6">
    <name type="scientific">Streptomyces malaysiensis</name>
    <dbReference type="NCBI Taxonomy" id="92644"/>
    <lineage>
        <taxon>Bacteria</taxon>
        <taxon>Bacillati</taxon>
        <taxon>Actinomycetota</taxon>
        <taxon>Actinomycetes</taxon>
        <taxon>Kitasatosporales</taxon>
        <taxon>Streptomycetaceae</taxon>
        <taxon>Streptomyces</taxon>
        <taxon>Streptomyces violaceusniger group</taxon>
    </lineage>
</organism>
<keyword evidence="3" id="KW-0804">Transcription</keyword>
<name>A0A7X5WYH8_STRMQ</name>
<dbReference type="EMBL" id="JAALLH010000001">
    <property type="protein sequence ID" value="NIY63327.1"/>
    <property type="molecule type" value="Genomic_DNA"/>
</dbReference>
<feature type="domain" description="HTH gntR-type" evidence="4">
    <location>
        <begin position="31"/>
        <end position="99"/>
    </location>
</feature>
<dbReference type="SMART" id="SM00345">
    <property type="entry name" value="HTH_GNTR"/>
    <property type="match status" value="1"/>
</dbReference>
<dbReference type="PRINTS" id="PR00035">
    <property type="entry name" value="HTHGNTR"/>
</dbReference>
<dbReference type="Gene3D" id="1.20.120.530">
    <property type="entry name" value="GntR ligand-binding domain-like"/>
    <property type="match status" value="1"/>
</dbReference>
<dbReference type="Gene3D" id="1.10.10.10">
    <property type="entry name" value="Winged helix-like DNA-binding domain superfamily/Winged helix DNA-binding domain"/>
    <property type="match status" value="1"/>
</dbReference>
<dbReference type="GO" id="GO:0003677">
    <property type="term" value="F:DNA binding"/>
    <property type="evidence" value="ECO:0007669"/>
    <property type="project" value="UniProtKB-KW"/>
</dbReference>
<evidence type="ECO:0000256" key="2">
    <source>
        <dbReference type="ARBA" id="ARBA00023125"/>
    </source>
</evidence>
<evidence type="ECO:0000256" key="3">
    <source>
        <dbReference type="ARBA" id="ARBA00023163"/>
    </source>
</evidence>
<dbReference type="AlphaFoldDB" id="A0A7X5WYH8"/>
<evidence type="ECO:0000259" key="4">
    <source>
        <dbReference type="PROSITE" id="PS50949"/>
    </source>
</evidence>
<protein>
    <submittedName>
        <fullName evidence="5">L-asparagine operon repressor</fullName>
    </submittedName>
</protein>
<dbReference type="PANTHER" id="PTHR43537:SF5">
    <property type="entry name" value="UXU OPERON TRANSCRIPTIONAL REGULATOR"/>
    <property type="match status" value="1"/>
</dbReference>
<dbReference type="PROSITE" id="PS50949">
    <property type="entry name" value="HTH_GNTR"/>
    <property type="match status" value="1"/>
</dbReference>
<evidence type="ECO:0000256" key="1">
    <source>
        <dbReference type="ARBA" id="ARBA00023015"/>
    </source>
</evidence>
<keyword evidence="2" id="KW-0238">DNA-binding</keyword>
<dbReference type="SMART" id="SM00895">
    <property type="entry name" value="FCD"/>
    <property type="match status" value="1"/>
</dbReference>
<dbReference type="InterPro" id="IPR036390">
    <property type="entry name" value="WH_DNA-bd_sf"/>
</dbReference>
<evidence type="ECO:0000313" key="6">
    <source>
        <dbReference type="Proteomes" id="UP000536624"/>
    </source>
</evidence>
<accession>A0A7X5WYH8</accession>
<dbReference type="InterPro" id="IPR000524">
    <property type="entry name" value="Tscrpt_reg_HTH_GntR"/>
</dbReference>
<dbReference type="Pfam" id="PF07729">
    <property type="entry name" value="FCD"/>
    <property type="match status" value="1"/>
</dbReference>
<comment type="caution">
    <text evidence="5">The sequence shown here is derived from an EMBL/GenBank/DDBJ whole genome shotgun (WGS) entry which is preliminary data.</text>
</comment>
<sequence length="263" mass="28997">MTTLWCTPEDLRVNLSDSQTGGSGSNLPRRVSAMEAVLTHLREAIERGDYAVGDKLPSEAELCRRLEVSRPVLREALRALQTMGLTASRTGKGTFVISSGPVEDPTFGDYAASDLLEVRHHIEIPVAGYAALRRSAEDLDHLSHLLERMERETDTTAWVAMDTLFHLAVAQAARNPVFRRVIEEIRDALARQSAFLNELGGRREQSNREHRAIVEALADGSEHDAVEAMTHHLERVETTLTSIVRPATADDRTTAPTEGGQQA</sequence>
<dbReference type="InterPro" id="IPR008920">
    <property type="entry name" value="TF_FadR/GntR_C"/>
</dbReference>
<keyword evidence="1" id="KW-0805">Transcription regulation</keyword>
<dbReference type="InterPro" id="IPR011711">
    <property type="entry name" value="GntR_C"/>
</dbReference>
<evidence type="ECO:0000313" key="5">
    <source>
        <dbReference type="EMBL" id="NIY63327.1"/>
    </source>
</evidence>
<gene>
    <name evidence="5" type="ORF">SMALB_1258</name>
</gene>
<dbReference type="SUPFAM" id="SSF48008">
    <property type="entry name" value="GntR ligand-binding domain-like"/>
    <property type="match status" value="1"/>
</dbReference>
<dbReference type="InterPro" id="IPR036388">
    <property type="entry name" value="WH-like_DNA-bd_sf"/>
</dbReference>
<dbReference type="PANTHER" id="PTHR43537">
    <property type="entry name" value="TRANSCRIPTIONAL REGULATOR, GNTR FAMILY"/>
    <property type="match status" value="1"/>
</dbReference>
<proteinExistence type="predicted"/>
<dbReference type="Pfam" id="PF00392">
    <property type="entry name" value="GntR"/>
    <property type="match status" value="1"/>
</dbReference>
<dbReference type="CDD" id="cd07377">
    <property type="entry name" value="WHTH_GntR"/>
    <property type="match status" value="1"/>
</dbReference>